<feature type="compositionally biased region" description="Polar residues" evidence="1">
    <location>
        <begin position="1"/>
        <end position="13"/>
    </location>
</feature>
<comment type="caution">
    <text evidence="3">The sequence shown here is derived from an EMBL/GenBank/DDBJ whole genome shotgun (WGS) entry which is preliminary data.</text>
</comment>
<dbReference type="PANTHER" id="PTHR43767">
    <property type="entry name" value="LONG-CHAIN-FATTY-ACID--COA LIGASE"/>
    <property type="match status" value="1"/>
</dbReference>
<dbReference type="Proteomes" id="UP001500879">
    <property type="component" value="Unassembled WGS sequence"/>
</dbReference>
<dbReference type="InterPro" id="IPR050237">
    <property type="entry name" value="ATP-dep_AMP-bd_enzyme"/>
</dbReference>
<dbReference type="SUPFAM" id="SSF56801">
    <property type="entry name" value="Acetyl-CoA synthetase-like"/>
    <property type="match status" value="1"/>
</dbReference>
<evidence type="ECO:0000313" key="3">
    <source>
        <dbReference type="EMBL" id="GAA0397715.1"/>
    </source>
</evidence>
<evidence type="ECO:0000256" key="1">
    <source>
        <dbReference type="SAM" id="MobiDB-lite"/>
    </source>
</evidence>
<reference evidence="3 4" key="1">
    <citation type="journal article" date="2019" name="Int. J. Syst. Evol. Microbiol.">
        <title>The Global Catalogue of Microorganisms (GCM) 10K type strain sequencing project: providing services to taxonomists for standard genome sequencing and annotation.</title>
        <authorList>
            <consortium name="The Broad Institute Genomics Platform"/>
            <consortium name="The Broad Institute Genome Sequencing Center for Infectious Disease"/>
            <person name="Wu L."/>
            <person name="Ma J."/>
        </authorList>
    </citation>
    <scope>NUCLEOTIDE SEQUENCE [LARGE SCALE GENOMIC DNA]</scope>
    <source>
        <strain evidence="3 4">JCM 4788</strain>
    </source>
</reference>
<feature type="region of interest" description="Disordered" evidence="1">
    <location>
        <begin position="1"/>
        <end position="20"/>
    </location>
</feature>
<accession>A0ABN0YJK1</accession>
<dbReference type="PROSITE" id="PS00455">
    <property type="entry name" value="AMP_BINDING"/>
    <property type="match status" value="1"/>
</dbReference>
<dbReference type="EMBL" id="BAAABX010000019">
    <property type="protein sequence ID" value="GAA0397715.1"/>
    <property type="molecule type" value="Genomic_DNA"/>
</dbReference>
<dbReference type="InterPro" id="IPR045851">
    <property type="entry name" value="AMP-bd_C_sf"/>
</dbReference>
<dbReference type="InterPro" id="IPR020845">
    <property type="entry name" value="AMP-binding_CS"/>
</dbReference>
<feature type="domain" description="AMP-dependent synthetase/ligase" evidence="2">
    <location>
        <begin position="54"/>
        <end position="418"/>
    </location>
</feature>
<name>A0ABN0YJK1_9ACTN</name>
<dbReference type="Gene3D" id="3.40.50.12780">
    <property type="entry name" value="N-terminal domain of ligase-like"/>
    <property type="match status" value="1"/>
</dbReference>
<dbReference type="Pfam" id="PF00501">
    <property type="entry name" value="AMP-binding"/>
    <property type="match status" value="1"/>
</dbReference>
<dbReference type="Gene3D" id="3.30.300.30">
    <property type="match status" value="1"/>
</dbReference>
<evidence type="ECO:0000259" key="2">
    <source>
        <dbReference type="Pfam" id="PF00501"/>
    </source>
</evidence>
<dbReference type="CDD" id="cd04433">
    <property type="entry name" value="AFD_class_I"/>
    <property type="match status" value="1"/>
</dbReference>
<keyword evidence="4" id="KW-1185">Reference proteome</keyword>
<organism evidence="3 4">
    <name type="scientific">Streptomyces luteireticuli</name>
    <dbReference type="NCBI Taxonomy" id="173858"/>
    <lineage>
        <taxon>Bacteria</taxon>
        <taxon>Bacillati</taxon>
        <taxon>Actinomycetota</taxon>
        <taxon>Actinomycetes</taxon>
        <taxon>Kitasatosporales</taxon>
        <taxon>Streptomycetaceae</taxon>
        <taxon>Streptomyces</taxon>
    </lineage>
</organism>
<evidence type="ECO:0000313" key="4">
    <source>
        <dbReference type="Proteomes" id="UP001500879"/>
    </source>
</evidence>
<protein>
    <recommendedName>
        <fullName evidence="2">AMP-dependent synthetase/ligase domain-containing protein</fullName>
    </recommendedName>
</protein>
<gene>
    <name evidence="3" type="ORF">GCM10010357_18520</name>
</gene>
<dbReference type="InterPro" id="IPR000873">
    <property type="entry name" value="AMP-dep_synth/lig_dom"/>
</dbReference>
<proteinExistence type="predicted"/>
<dbReference type="PANTHER" id="PTHR43767:SF1">
    <property type="entry name" value="NONRIBOSOMAL PEPTIDE SYNTHASE PES1 (EUROFUNG)-RELATED"/>
    <property type="match status" value="1"/>
</dbReference>
<sequence length="577" mass="62203">MRLSPDTQPSPETRLSPRTLRSAAARSALAQQDFGGGNAWRTALRTSPAPDLPALVADRPVVNARGEEQSHFSLTELVALADAWSAWYRDRGVGPRDRVVVHVEDTFEDQVHLTALAQLGAIPVLLNGLMIPEYVLALVERCRPVGIYTDETRLARLEAGLKALTALDDGPRWIHTRRTAGRLDGEPLPESALFRHGADDPVVLCHTSGTTGVPKLVVWTHRQSVAGARFRLGTHPEPADSVMLSAIAASHSGAIAFTFYAVLAGLPFVSLSDRSPEGLARAVRTHRPTIVQAFHPVHSALANSRPDPEDFASVREWMNTGDSAHDAHIRTLIGLGHHLEDGRPVPGSAFRDGLGASELGWAALGRTITAESPARPRHLGRPIPLADVTVLREDGTPAEDGEVGLLALRSPSLSPGYWNDCDTYYRGRLGDFRLSGDLVHRTADGDFFHVDRLVDRIRTDSGDGYSVLMEEILLLALPEAADCAVVAGRDGDAMVPVAVVRLHEGSGSTALATLLERANAALAEKDQPPLALLDLAAEDADIPTGPTGKVLKRQLRERYADLRGYLAARDAAEFATR</sequence>
<dbReference type="InterPro" id="IPR042099">
    <property type="entry name" value="ANL_N_sf"/>
</dbReference>